<dbReference type="Proteomes" id="UP000285301">
    <property type="component" value="Unassembled WGS sequence"/>
</dbReference>
<name>A0A3S3P1A0_9ACAR</name>
<dbReference type="GO" id="GO:0003993">
    <property type="term" value="F:acid phosphatase activity"/>
    <property type="evidence" value="ECO:0007669"/>
    <property type="project" value="UniProtKB-EC"/>
</dbReference>
<evidence type="ECO:0000313" key="7">
    <source>
        <dbReference type="EMBL" id="RWS09891.1"/>
    </source>
</evidence>
<comment type="caution">
    <text evidence="7">The sequence shown here is derived from an EMBL/GenBank/DDBJ whole genome shotgun (WGS) entry which is preliminary data.</text>
</comment>
<evidence type="ECO:0000256" key="3">
    <source>
        <dbReference type="RuleBase" id="RU361203"/>
    </source>
</evidence>
<evidence type="ECO:0000256" key="1">
    <source>
        <dbReference type="ARBA" id="ARBA00022729"/>
    </source>
</evidence>
<dbReference type="STRING" id="1965070.A0A3S3P1A0"/>
<keyword evidence="1" id="KW-0732">Signal</keyword>
<dbReference type="InterPro" id="IPR041792">
    <property type="entry name" value="MPP_PAP"/>
</dbReference>
<dbReference type="Pfam" id="PF16656">
    <property type="entry name" value="Pur_ac_phosph_N"/>
    <property type="match status" value="1"/>
</dbReference>
<dbReference type="Pfam" id="PF00149">
    <property type="entry name" value="Metallophos"/>
    <property type="match status" value="1"/>
</dbReference>
<proteinExistence type="inferred from homology"/>
<feature type="domain" description="Purple acid phosphatase N-terminal" evidence="6">
    <location>
        <begin position="1"/>
        <end position="78"/>
    </location>
</feature>
<organism evidence="7 8">
    <name type="scientific">Dinothrombium tinctorium</name>
    <dbReference type="NCBI Taxonomy" id="1965070"/>
    <lineage>
        <taxon>Eukaryota</taxon>
        <taxon>Metazoa</taxon>
        <taxon>Ecdysozoa</taxon>
        <taxon>Arthropoda</taxon>
        <taxon>Chelicerata</taxon>
        <taxon>Arachnida</taxon>
        <taxon>Acari</taxon>
        <taxon>Acariformes</taxon>
        <taxon>Trombidiformes</taxon>
        <taxon>Prostigmata</taxon>
        <taxon>Anystina</taxon>
        <taxon>Parasitengona</taxon>
        <taxon>Trombidioidea</taxon>
        <taxon>Trombidiidae</taxon>
        <taxon>Dinothrombium</taxon>
    </lineage>
</organism>
<evidence type="ECO:0000259" key="4">
    <source>
        <dbReference type="Pfam" id="PF00149"/>
    </source>
</evidence>
<keyword evidence="2" id="KW-0325">Glycoprotein</keyword>
<dbReference type="Pfam" id="PF14008">
    <property type="entry name" value="Metallophos_C"/>
    <property type="match status" value="1"/>
</dbReference>
<evidence type="ECO:0000313" key="8">
    <source>
        <dbReference type="Proteomes" id="UP000285301"/>
    </source>
</evidence>
<reference evidence="7 8" key="1">
    <citation type="journal article" date="2018" name="Gigascience">
        <title>Genomes of trombidid mites reveal novel predicted allergens and laterally-transferred genes associated with secondary metabolism.</title>
        <authorList>
            <person name="Dong X."/>
            <person name="Chaisiri K."/>
            <person name="Xia D."/>
            <person name="Armstrong S.D."/>
            <person name="Fang Y."/>
            <person name="Donnelly M.J."/>
            <person name="Kadowaki T."/>
            <person name="McGarry J.W."/>
            <person name="Darby A.C."/>
            <person name="Makepeace B.L."/>
        </authorList>
    </citation>
    <scope>NUCLEOTIDE SEQUENCE [LARGE SCALE GENOMIC DNA]</scope>
    <source>
        <strain evidence="7">UoL-WK</strain>
    </source>
</reference>
<dbReference type="AlphaFoldDB" id="A0A3S3P1A0"/>
<dbReference type="EMBL" id="NCKU01002302">
    <property type="protein sequence ID" value="RWS09891.1"/>
    <property type="molecule type" value="Genomic_DNA"/>
</dbReference>
<dbReference type="InterPro" id="IPR025733">
    <property type="entry name" value="PAPs_C"/>
</dbReference>
<dbReference type="OrthoDB" id="6479584at2759"/>
<dbReference type="SUPFAM" id="SSF49363">
    <property type="entry name" value="Purple acid phosphatase, N-terminal domain"/>
    <property type="match status" value="1"/>
</dbReference>
<dbReference type="InterPro" id="IPR029052">
    <property type="entry name" value="Metallo-depent_PP-like"/>
</dbReference>
<dbReference type="GO" id="GO:0046872">
    <property type="term" value="F:metal ion binding"/>
    <property type="evidence" value="ECO:0007669"/>
    <property type="project" value="InterPro"/>
</dbReference>
<dbReference type="InterPro" id="IPR004843">
    <property type="entry name" value="Calcineurin-like_PHP"/>
</dbReference>
<dbReference type="PANTHER" id="PTHR45867:SF3">
    <property type="entry name" value="ACID PHOSPHATASE TYPE 7"/>
    <property type="match status" value="1"/>
</dbReference>
<accession>A0A3S3P1A0</accession>
<dbReference type="SUPFAM" id="SSF56300">
    <property type="entry name" value="Metallo-dependent phosphatases"/>
    <property type="match status" value="1"/>
</dbReference>
<dbReference type="InterPro" id="IPR015914">
    <property type="entry name" value="PAPs_N"/>
</dbReference>
<comment type="catalytic activity">
    <reaction evidence="3">
        <text>a phosphate monoester + H2O = an alcohol + phosphate</text>
        <dbReference type="Rhea" id="RHEA:15017"/>
        <dbReference type="ChEBI" id="CHEBI:15377"/>
        <dbReference type="ChEBI" id="CHEBI:30879"/>
        <dbReference type="ChEBI" id="CHEBI:43474"/>
        <dbReference type="ChEBI" id="CHEBI:67140"/>
        <dbReference type="EC" id="3.1.3.2"/>
    </reaction>
</comment>
<keyword evidence="3" id="KW-0378">Hydrolase</keyword>
<gene>
    <name evidence="7" type="ORF">B4U79_03568</name>
</gene>
<keyword evidence="8" id="KW-1185">Reference proteome</keyword>
<feature type="domain" description="Calcineurin-like phosphoesterase" evidence="4">
    <location>
        <begin position="88"/>
        <end position="299"/>
    </location>
</feature>
<evidence type="ECO:0000259" key="6">
    <source>
        <dbReference type="Pfam" id="PF16656"/>
    </source>
</evidence>
<sequence length="433" mass="50739">MAVTWVTLCRSETTFVEYGEKNLTTIEKGYQTEFVDGGKEKRPIFIHRAILKSLKTGHTYNYRCGNDDIWSKMYSFKTIESGEDWSPRFALYGDLGTMAEGGKSIPTLIDHVKANKYDIVFHIGDIAYDLDSSNGRVGDQFMREIEPIAANVPYMVCVGNHEYRYNFSHYNNRFTMINEDDGAINNFFYSFNIGPAHIISFSTEFHYFTQYGVTQIAKQYQWLEKDLKKANKPENRDKTPWIITFGHKPLICSNDNDDDCTKRNNRLRKGMPNTQLFGFEDLFYQYGVDISFWGHQHSYERLWPFYDFKIYNGSFEEPYKNPMAPVHIITGYAGCHSICTFNNSKPEWSAFRLSDYGFTQMNILNKTHIHIEQYSVTRNKTFDELMIVKEFHGPYEEMKIKNEKIFKIENSVPALKTNFVFLQIYAVFVIFKF</sequence>
<protein>
    <recommendedName>
        <fullName evidence="3">Purple acid phosphatase</fullName>
        <ecNumber evidence="3">3.1.3.2</ecNumber>
    </recommendedName>
</protein>
<comment type="similarity">
    <text evidence="3">Belongs to the metallophosphoesterase superfamily. Purple acid phosphatase family.</text>
</comment>
<dbReference type="Gene3D" id="2.60.40.380">
    <property type="entry name" value="Purple acid phosphatase-like, N-terminal"/>
    <property type="match status" value="1"/>
</dbReference>
<dbReference type="CDD" id="cd00839">
    <property type="entry name" value="MPP_PAPs"/>
    <property type="match status" value="1"/>
</dbReference>
<evidence type="ECO:0000256" key="2">
    <source>
        <dbReference type="ARBA" id="ARBA00023180"/>
    </source>
</evidence>
<evidence type="ECO:0000259" key="5">
    <source>
        <dbReference type="Pfam" id="PF14008"/>
    </source>
</evidence>
<dbReference type="InterPro" id="IPR008963">
    <property type="entry name" value="Purple_acid_Pase-like_N"/>
</dbReference>
<feature type="domain" description="Purple acid phosphatase C-terminal" evidence="5">
    <location>
        <begin position="324"/>
        <end position="384"/>
    </location>
</feature>
<dbReference type="EC" id="3.1.3.2" evidence="3"/>
<dbReference type="PANTHER" id="PTHR45867">
    <property type="entry name" value="PURPLE ACID PHOSPHATASE"/>
    <property type="match status" value="1"/>
</dbReference>
<dbReference type="Gene3D" id="3.60.21.10">
    <property type="match status" value="1"/>
</dbReference>